<dbReference type="InterPro" id="IPR000719">
    <property type="entry name" value="Prot_kinase_dom"/>
</dbReference>
<dbReference type="Pfam" id="PF00069">
    <property type="entry name" value="Pkinase"/>
    <property type="match status" value="1"/>
</dbReference>
<protein>
    <recommendedName>
        <fullName evidence="2">Protein kinase domain-containing protein</fullName>
    </recommendedName>
</protein>
<feature type="domain" description="Protein kinase" evidence="2">
    <location>
        <begin position="120"/>
        <end position="511"/>
    </location>
</feature>
<dbReference type="EMBL" id="JAFEKC020000005">
    <property type="protein sequence ID" value="KAK0514195.1"/>
    <property type="molecule type" value="Genomic_DNA"/>
</dbReference>
<feature type="compositionally biased region" description="Basic and acidic residues" evidence="1">
    <location>
        <begin position="487"/>
        <end position="501"/>
    </location>
</feature>
<dbReference type="Proteomes" id="UP001166286">
    <property type="component" value="Unassembled WGS sequence"/>
</dbReference>
<sequence length="739" mass="82276">MTAWWSNERINATVTQEYIERELGSKKYVDTLHGVLAFGDGLTDDTYLDWILERSPRIFLILNQIGAPEKVFEAIDRSFTDDDLPLSQDSLWELNLFGGKSETLDKKFYREQFNFLIQELEPGNHINYSTWDVVPVETTAKRPGISTNTSCDQVRVQNQVYTRKKVATFGDNGIDEVHFIMHLKSLTTIQHPHLVSVWATYSQDEFNYILLTPPTEMTLKAFLDEPPKAFKALEKYERRNIFMTWCHCLTSALASLHDKGFTHQTLRPSAITVDHKNTIYINDYSALKALDIDEPAQPYSSELYDHSAPENWLRKPCLHETAPLKTYLPGGGRTARRIPKIEPENPTSTLPLPPPSPGIPTRKSSKSGATSRSGSKSASSGSSTTTRPRNTVITTFAPPQRVASTAGSSMHSKRAYSSDVFSLTTVLLTLLSMILQHSPKSFASHRCRLNRQAGRGNAPPDASFHKKPTSSDEMDRHPGERGGTTGEEGHEKEPKDRIHSKDLEKKVAGWVDWGLGRKRKCNCICGTGTNGTQEFKADYQEQEPESKYQLLKSNGHSKFRLEEKRKLSLPPAESSVDVAVGSMRGAGISSYQESTVWGLGELSHLHSGLMRPPSIISTQDSLIWGANDAPHFDNNTIVRPMTSGNNNESGIWGLGDAKMSNNEKPYNMSDKRNKSFPQDYPASRADSATTSNIAMGVVGDDEGSEYSGDGSETEQGAETLRADWPLPLGTLTLDHRVKH</sequence>
<dbReference type="AlphaFoldDB" id="A0AA39R3L0"/>
<dbReference type="InterPro" id="IPR011009">
    <property type="entry name" value="Kinase-like_dom_sf"/>
</dbReference>
<feature type="region of interest" description="Disordered" evidence="1">
    <location>
        <begin position="323"/>
        <end position="415"/>
    </location>
</feature>
<feature type="region of interest" description="Disordered" evidence="1">
    <location>
        <begin position="451"/>
        <end position="501"/>
    </location>
</feature>
<dbReference type="GO" id="GO:0004672">
    <property type="term" value="F:protein kinase activity"/>
    <property type="evidence" value="ECO:0007669"/>
    <property type="project" value="InterPro"/>
</dbReference>
<comment type="caution">
    <text evidence="3">The sequence shown here is derived from an EMBL/GenBank/DDBJ whole genome shotgun (WGS) entry which is preliminary data.</text>
</comment>
<dbReference type="PANTHER" id="PTHR24362">
    <property type="entry name" value="SERINE/THREONINE-PROTEIN KINASE NEK"/>
    <property type="match status" value="1"/>
</dbReference>
<feature type="compositionally biased region" description="Basic and acidic residues" evidence="1">
    <location>
        <begin position="469"/>
        <end position="480"/>
    </location>
</feature>
<dbReference type="SUPFAM" id="SSF56112">
    <property type="entry name" value="Protein kinase-like (PK-like)"/>
    <property type="match status" value="1"/>
</dbReference>
<organism evidence="3 4">
    <name type="scientific">Cladonia borealis</name>
    <dbReference type="NCBI Taxonomy" id="184061"/>
    <lineage>
        <taxon>Eukaryota</taxon>
        <taxon>Fungi</taxon>
        <taxon>Dikarya</taxon>
        <taxon>Ascomycota</taxon>
        <taxon>Pezizomycotina</taxon>
        <taxon>Lecanoromycetes</taxon>
        <taxon>OSLEUM clade</taxon>
        <taxon>Lecanoromycetidae</taxon>
        <taxon>Lecanorales</taxon>
        <taxon>Lecanorineae</taxon>
        <taxon>Cladoniaceae</taxon>
        <taxon>Cladonia</taxon>
    </lineage>
</organism>
<keyword evidence="4" id="KW-1185">Reference proteome</keyword>
<evidence type="ECO:0000313" key="3">
    <source>
        <dbReference type="EMBL" id="KAK0514195.1"/>
    </source>
</evidence>
<proteinExistence type="predicted"/>
<evidence type="ECO:0000256" key="1">
    <source>
        <dbReference type="SAM" id="MobiDB-lite"/>
    </source>
</evidence>
<feature type="compositionally biased region" description="Low complexity" evidence="1">
    <location>
        <begin position="366"/>
        <end position="395"/>
    </location>
</feature>
<dbReference type="PANTHER" id="PTHR24362:SF309">
    <property type="entry name" value="PROTEIN KINASE DOMAIN-CONTAINING PROTEIN"/>
    <property type="match status" value="1"/>
</dbReference>
<dbReference type="Gene3D" id="1.10.510.10">
    <property type="entry name" value="Transferase(Phosphotransferase) domain 1"/>
    <property type="match status" value="1"/>
</dbReference>
<accession>A0AA39R3L0</accession>
<name>A0AA39R3L0_9LECA</name>
<feature type="region of interest" description="Disordered" evidence="1">
    <location>
        <begin position="662"/>
        <end position="725"/>
    </location>
</feature>
<evidence type="ECO:0000259" key="2">
    <source>
        <dbReference type="PROSITE" id="PS50011"/>
    </source>
</evidence>
<dbReference type="PROSITE" id="PS50011">
    <property type="entry name" value="PROTEIN_KINASE_DOM"/>
    <property type="match status" value="1"/>
</dbReference>
<dbReference type="GO" id="GO:0005524">
    <property type="term" value="F:ATP binding"/>
    <property type="evidence" value="ECO:0007669"/>
    <property type="project" value="InterPro"/>
</dbReference>
<reference evidence="3" key="1">
    <citation type="submission" date="2023-03" db="EMBL/GenBank/DDBJ databases">
        <title>Complete genome of Cladonia borealis.</title>
        <authorList>
            <person name="Park H."/>
        </authorList>
    </citation>
    <scope>NUCLEOTIDE SEQUENCE</scope>
    <source>
        <strain evidence="3">ANT050790</strain>
    </source>
</reference>
<evidence type="ECO:0000313" key="4">
    <source>
        <dbReference type="Proteomes" id="UP001166286"/>
    </source>
</evidence>
<gene>
    <name evidence="3" type="ORF">JMJ35_002812</name>
</gene>